<feature type="compositionally biased region" description="Acidic residues" evidence="7">
    <location>
        <begin position="58"/>
        <end position="71"/>
    </location>
</feature>
<keyword evidence="4" id="KW-0597">Phosphoprotein</keyword>
<evidence type="ECO:0000256" key="5">
    <source>
        <dbReference type="ARBA" id="ARBA00022782"/>
    </source>
</evidence>
<evidence type="ECO:0000313" key="9">
    <source>
        <dbReference type="RefSeq" id="XP_022329838.1"/>
    </source>
</evidence>
<keyword evidence="3" id="KW-0217">Developmental protein</keyword>
<dbReference type="OrthoDB" id="5593200at2759"/>
<reference evidence="9" key="1">
    <citation type="submission" date="2025-08" db="UniProtKB">
        <authorList>
            <consortium name="RefSeq"/>
        </authorList>
    </citation>
    <scope>IDENTIFICATION</scope>
    <source>
        <tissue evidence="9">Whole sample</tissue>
    </source>
</reference>
<dbReference type="Proteomes" id="UP000694844">
    <property type="component" value="Chromosome 4"/>
</dbReference>
<dbReference type="InterPro" id="IPR009685">
    <property type="entry name" value="MEA1"/>
</dbReference>
<dbReference type="GO" id="GO:0030154">
    <property type="term" value="P:cell differentiation"/>
    <property type="evidence" value="ECO:0007669"/>
    <property type="project" value="UniProtKB-KW"/>
</dbReference>
<evidence type="ECO:0000256" key="6">
    <source>
        <dbReference type="ARBA" id="ARBA00022871"/>
    </source>
</evidence>
<accession>A0A8B8DQ71</accession>
<dbReference type="Pfam" id="PF06910">
    <property type="entry name" value="MEA1"/>
    <property type="match status" value="1"/>
</dbReference>
<evidence type="ECO:0000256" key="2">
    <source>
        <dbReference type="ARBA" id="ARBA00022245"/>
    </source>
</evidence>
<dbReference type="GeneID" id="111128505"/>
<sequence>MAPVPQPDENEKPNNAGEEVDAVDVPDHVITVDSSDSEVDDGEFGYNGYQMLQQSVGDSDDEDENNLEDVDTGGVTVDADVERSTAVDEASRLSSGLYAAGGNLPSYMKVPDLPRPQPGELLWNQQVQRDIQINPDQSEQIRNTMSNIKLPESNIPPWANDISEDEWKSKLQRMITHSNP</sequence>
<evidence type="ECO:0000256" key="7">
    <source>
        <dbReference type="SAM" id="MobiDB-lite"/>
    </source>
</evidence>
<evidence type="ECO:0000256" key="3">
    <source>
        <dbReference type="ARBA" id="ARBA00022473"/>
    </source>
</evidence>
<evidence type="ECO:0000256" key="4">
    <source>
        <dbReference type="ARBA" id="ARBA00022553"/>
    </source>
</evidence>
<evidence type="ECO:0000313" key="8">
    <source>
        <dbReference type="Proteomes" id="UP000694844"/>
    </source>
</evidence>
<protein>
    <recommendedName>
        <fullName evidence="2">Male-enhanced antigen 1</fullName>
    </recommendedName>
</protein>
<name>A0A8B8DQ71_CRAVI</name>
<keyword evidence="5" id="KW-0221">Differentiation</keyword>
<keyword evidence="8" id="KW-1185">Reference proteome</keyword>
<dbReference type="GO" id="GO:0007283">
    <property type="term" value="P:spermatogenesis"/>
    <property type="evidence" value="ECO:0007669"/>
    <property type="project" value="UniProtKB-KW"/>
</dbReference>
<keyword evidence="6" id="KW-0744">Spermatogenesis</keyword>
<organism evidence="8 9">
    <name type="scientific">Crassostrea virginica</name>
    <name type="common">Eastern oyster</name>
    <dbReference type="NCBI Taxonomy" id="6565"/>
    <lineage>
        <taxon>Eukaryota</taxon>
        <taxon>Metazoa</taxon>
        <taxon>Spiralia</taxon>
        <taxon>Lophotrochozoa</taxon>
        <taxon>Mollusca</taxon>
        <taxon>Bivalvia</taxon>
        <taxon>Autobranchia</taxon>
        <taxon>Pteriomorphia</taxon>
        <taxon>Ostreida</taxon>
        <taxon>Ostreoidea</taxon>
        <taxon>Ostreidae</taxon>
        <taxon>Crassostrea</taxon>
    </lineage>
</organism>
<proteinExistence type="predicted"/>
<comment type="function">
    <text evidence="1">May play an important role in spermatogenesis and/or testis development.</text>
</comment>
<evidence type="ECO:0000256" key="1">
    <source>
        <dbReference type="ARBA" id="ARBA00002540"/>
    </source>
</evidence>
<dbReference type="PANTHER" id="PTHR17005">
    <property type="entry name" value="MALE-ENHANCED ANTIGEN-1"/>
    <property type="match status" value="1"/>
</dbReference>
<dbReference type="KEGG" id="cvn:111128505"/>
<gene>
    <name evidence="9" type="primary">LOC111128505</name>
</gene>
<feature type="region of interest" description="Disordered" evidence="7">
    <location>
        <begin position="1"/>
        <end position="72"/>
    </location>
</feature>
<dbReference type="AlphaFoldDB" id="A0A8B8DQ71"/>
<dbReference type="RefSeq" id="XP_022329838.1">
    <property type="nucleotide sequence ID" value="XM_022474130.1"/>
</dbReference>